<proteinExistence type="predicted"/>
<reference evidence="1" key="2">
    <citation type="submission" date="2020-11" db="EMBL/GenBank/DDBJ databases">
        <authorList>
            <person name="McCartney M.A."/>
            <person name="Auch B."/>
            <person name="Kono T."/>
            <person name="Mallez S."/>
            <person name="Becker A."/>
            <person name="Gohl D.M."/>
            <person name="Silverstein K.A.T."/>
            <person name="Koren S."/>
            <person name="Bechman K.B."/>
            <person name="Herman A."/>
            <person name="Abrahante J.E."/>
            <person name="Garbe J."/>
        </authorList>
    </citation>
    <scope>NUCLEOTIDE SEQUENCE</scope>
    <source>
        <strain evidence="1">Duluth1</strain>
        <tissue evidence="1">Whole animal</tissue>
    </source>
</reference>
<accession>A0A9D4HZI8</accession>
<sequence length="76" mass="8887">MKNYDLLKNCFEIIHGNGSQIDTFKSMSYDEQVHEIQQNMKTYIETDGCKTARFWKSGEPNGGDAEDCIFRMKKDR</sequence>
<dbReference type="EMBL" id="JAIWYP010000011">
    <property type="protein sequence ID" value="KAH3738593.1"/>
    <property type="molecule type" value="Genomic_DNA"/>
</dbReference>
<evidence type="ECO:0000313" key="2">
    <source>
        <dbReference type="Proteomes" id="UP000828390"/>
    </source>
</evidence>
<organism evidence="1 2">
    <name type="scientific">Dreissena polymorpha</name>
    <name type="common">Zebra mussel</name>
    <name type="synonym">Mytilus polymorpha</name>
    <dbReference type="NCBI Taxonomy" id="45954"/>
    <lineage>
        <taxon>Eukaryota</taxon>
        <taxon>Metazoa</taxon>
        <taxon>Spiralia</taxon>
        <taxon>Lophotrochozoa</taxon>
        <taxon>Mollusca</taxon>
        <taxon>Bivalvia</taxon>
        <taxon>Autobranchia</taxon>
        <taxon>Heteroconchia</taxon>
        <taxon>Euheterodonta</taxon>
        <taxon>Imparidentia</taxon>
        <taxon>Neoheterodontei</taxon>
        <taxon>Myida</taxon>
        <taxon>Dreissenoidea</taxon>
        <taxon>Dreissenidae</taxon>
        <taxon>Dreissena</taxon>
    </lineage>
</organism>
<comment type="caution">
    <text evidence="1">The sequence shown here is derived from an EMBL/GenBank/DDBJ whole genome shotgun (WGS) entry which is preliminary data.</text>
</comment>
<gene>
    <name evidence="1" type="ORF">DPMN_045231</name>
</gene>
<dbReference type="AlphaFoldDB" id="A0A9D4HZI8"/>
<evidence type="ECO:0000313" key="1">
    <source>
        <dbReference type="EMBL" id="KAH3738593.1"/>
    </source>
</evidence>
<keyword evidence="2" id="KW-1185">Reference proteome</keyword>
<protein>
    <submittedName>
        <fullName evidence="1">Uncharacterized protein</fullName>
    </submittedName>
</protein>
<name>A0A9D4HZI8_DREPO</name>
<reference evidence="1" key="1">
    <citation type="journal article" date="2019" name="bioRxiv">
        <title>The Genome of the Zebra Mussel, Dreissena polymorpha: A Resource for Invasive Species Research.</title>
        <authorList>
            <person name="McCartney M.A."/>
            <person name="Auch B."/>
            <person name="Kono T."/>
            <person name="Mallez S."/>
            <person name="Zhang Y."/>
            <person name="Obille A."/>
            <person name="Becker A."/>
            <person name="Abrahante J.E."/>
            <person name="Garbe J."/>
            <person name="Badalamenti J.P."/>
            <person name="Herman A."/>
            <person name="Mangelson H."/>
            <person name="Liachko I."/>
            <person name="Sullivan S."/>
            <person name="Sone E.D."/>
            <person name="Koren S."/>
            <person name="Silverstein K.A.T."/>
            <person name="Beckman K.B."/>
            <person name="Gohl D.M."/>
        </authorList>
    </citation>
    <scope>NUCLEOTIDE SEQUENCE</scope>
    <source>
        <strain evidence="1">Duluth1</strain>
        <tissue evidence="1">Whole animal</tissue>
    </source>
</reference>
<dbReference type="Proteomes" id="UP000828390">
    <property type="component" value="Unassembled WGS sequence"/>
</dbReference>